<dbReference type="PANTHER" id="PTHR23427">
    <property type="entry name" value="SURFEIT LOCUS PROTEIN"/>
    <property type="match status" value="1"/>
</dbReference>
<dbReference type="InterPro" id="IPR045214">
    <property type="entry name" value="Surf1/Surf4"/>
</dbReference>
<keyword evidence="5 6" id="KW-0472">Membrane</keyword>
<reference evidence="7 8" key="1">
    <citation type="submission" date="2019-08" db="EMBL/GenBank/DDBJ databases">
        <title>Whole genome of Aphis craccivora.</title>
        <authorList>
            <person name="Voronova N.V."/>
            <person name="Shulinski R.S."/>
            <person name="Bandarenka Y.V."/>
            <person name="Zhorov D.G."/>
            <person name="Warner D."/>
        </authorList>
    </citation>
    <scope>NUCLEOTIDE SEQUENCE [LARGE SCALE GENOMIC DNA]</scope>
    <source>
        <strain evidence="7">180601</strain>
        <tissue evidence="7">Whole Body</tissue>
    </source>
</reference>
<evidence type="ECO:0000256" key="3">
    <source>
        <dbReference type="ARBA" id="ARBA00022692"/>
    </source>
</evidence>
<dbReference type="Pfam" id="PF02104">
    <property type="entry name" value="SURF1"/>
    <property type="match status" value="1"/>
</dbReference>
<protein>
    <recommendedName>
        <fullName evidence="6">SURF1-like protein</fullName>
    </recommendedName>
</protein>
<proteinExistence type="inferred from homology"/>
<dbReference type="InterPro" id="IPR002994">
    <property type="entry name" value="Surf1/Shy1"/>
</dbReference>
<accession>A0A6G0YC46</accession>
<evidence type="ECO:0000313" key="7">
    <source>
        <dbReference type="EMBL" id="KAF0752894.1"/>
    </source>
</evidence>
<keyword evidence="6" id="KW-0999">Mitochondrion inner membrane</keyword>
<evidence type="ECO:0000256" key="5">
    <source>
        <dbReference type="ARBA" id="ARBA00023136"/>
    </source>
</evidence>
<keyword evidence="4 6" id="KW-1133">Transmembrane helix</keyword>
<dbReference type="GO" id="GO:0005743">
    <property type="term" value="C:mitochondrial inner membrane"/>
    <property type="evidence" value="ECO:0007669"/>
    <property type="project" value="UniProtKB-SubCell"/>
</dbReference>
<comment type="caution">
    <text evidence="7">The sequence shown here is derived from an EMBL/GenBank/DDBJ whole genome shotgun (WGS) entry which is preliminary data.</text>
</comment>
<dbReference type="Proteomes" id="UP000478052">
    <property type="component" value="Unassembled WGS sequence"/>
</dbReference>
<name>A0A6G0YC46_APHCR</name>
<evidence type="ECO:0000256" key="2">
    <source>
        <dbReference type="ARBA" id="ARBA00007165"/>
    </source>
</evidence>
<keyword evidence="6" id="KW-0496">Mitochondrion</keyword>
<comment type="similarity">
    <text evidence="2 6">Belongs to the SURF1 family.</text>
</comment>
<organism evidence="7 8">
    <name type="scientific">Aphis craccivora</name>
    <name type="common">Cowpea aphid</name>
    <dbReference type="NCBI Taxonomy" id="307492"/>
    <lineage>
        <taxon>Eukaryota</taxon>
        <taxon>Metazoa</taxon>
        <taxon>Ecdysozoa</taxon>
        <taxon>Arthropoda</taxon>
        <taxon>Hexapoda</taxon>
        <taxon>Insecta</taxon>
        <taxon>Pterygota</taxon>
        <taxon>Neoptera</taxon>
        <taxon>Paraneoptera</taxon>
        <taxon>Hemiptera</taxon>
        <taxon>Sternorrhyncha</taxon>
        <taxon>Aphidomorpha</taxon>
        <taxon>Aphidoidea</taxon>
        <taxon>Aphididae</taxon>
        <taxon>Aphidini</taxon>
        <taxon>Aphis</taxon>
        <taxon>Aphis</taxon>
    </lineage>
</organism>
<dbReference type="AlphaFoldDB" id="A0A6G0YC46"/>
<dbReference type="OrthoDB" id="10040024at2759"/>
<keyword evidence="8" id="KW-1185">Reference proteome</keyword>
<evidence type="ECO:0000256" key="4">
    <source>
        <dbReference type="ARBA" id="ARBA00022989"/>
    </source>
</evidence>
<gene>
    <name evidence="7" type="ORF">FWK35_00016774</name>
</gene>
<keyword evidence="3 6" id="KW-0812">Transmembrane</keyword>
<evidence type="ECO:0000256" key="1">
    <source>
        <dbReference type="ARBA" id="ARBA00004370"/>
    </source>
</evidence>
<comment type="function">
    <text evidence="6">Probably involved in the biogenesis of the COX complex.</text>
</comment>
<dbReference type="EMBL" id="VUJU01004900">
    <property type="protein sequence ID" value="KAF0752894.1"/>
    <property type="molecule type" value="Genomic_DNA"/>
</dbReference>
<comment type="subcellular location">
    <subcellularLocation>
        <location evidence="1">Membrane</location>
    </subcellularLocation>
    <subcellularLocation>
        <location evidence="6">Mitochondrion inner membrane</location>
        <topology evidence="6">Multi-pass membrane protein</topology>
    </subcellularLocation>
</comment>
<evidence type="ECO:0000256" key="6">
    <source>
        <dbReference type="RuleBase" id="RU363076"/>
    </source>
</evidence>
<feature type="transmembrane region" description="Helical" evidence="6">
    <location>
        <begin position="69"/>
        <end position="88"/>
    </location>
</feature>
<dbReference type="PANTHER" id="PTHR23427:SF2">
    <property type="entry name" value="SURFEIT LOCUS PROTEIN 1"/>
    <property type="match status" value="1"/>
</dbReference>
<feature type="transmembrane region" description="Helical" evidence="6">
    <location>
        <begin position="281"/>
        <end position="299"/>
    </location>
</feature>
<dbReference type="PROSITE" id="PS50895">
    <property type="entry name" value="SURF1"/>
    <property type="match status" value="1"/>
</dbReference>
<evidence type="ECO:0000313" key="8">
    <source>
        <dbReference type="Proteomes" id="UP000478052"/>
    </source>
</evidence>
<dbReference type="CDD" id="cd06662">
    <property type="entry name" value="SURF1"/>
    <property type="match status" value="1"/>
</dbReference>
<dbReference type="GO" id="GO:0033617">
    <property type="term" value="P:mitochondrial respiratory chain complex IV assembly"/>
    <property type="evidence" value="ECO:0007669"/>
    <property type="project" value="TreeGrafter"/>
</dbReference>
<sequence length="311" mass="35149">MICRKYFSNFLVKQNFPSSKLYVSLYLVLDLKMKLSLLDLSNLTRNSSMTAKSVELNSFSKRNKSNSEIGWILLVLPISAFGLGTWQVRRKLWKENLIQELKSKTKLPALDFPENEKELTNLEYRRIKVVGEFDHSKELYLGPRSCLTDGGAENTNGLFSGSGSTKSGYYVITPFKLSNRPYSILVNRGWVSMKNKNPASRVSGQVAGEIELEGVVRLTESRPQFVTKNVADSRFWAYRDLEAMSKIVDSEPIMIDAVVECSIPGGPIGGQTNISLRNEHVSYIITWYGLAIATGYMWYAKYSHALRSIIK</sequence>